<dbReference type="PRINTS" id="PR00450">
    <property type="entry name" value="RECOVERIN"/>
</dbReference>
<feature type="domain" description="EF-hand" evidence="10">
    <location>
        <begin position="60"/>
        <end position="95"/>
    </location>
</feature>
<dbReference type="RefSeq" id="XP_065684717.1">
    <property type="nucleotide sequence ID" value="XM_065828645.1"/>
</dbReference>
<dbReference type="RefSeq" id="XP_047126517.1">
    <property type="nucleotide sequence ID" value="XM_047270561.2"/>
</dbReference>
<keyword evidence="5" id="KW-0677">Repeat</keyword>
<dbReference type="Proteomes" id="UP001652625">
    <property type="component" value="Chromosome 12"/>
</dbReference>
<dbReference type="PROSITE" id="PS00018">
    <property type="entry name" value="EF_HAND_1"/>
    <property type="match status" value="3"/>
</dbReference>
<keyword evidence="4" id="KW-0479">Metal-binding</keyword>
<dbReference type="InterPro" id="IPR002048">
    <property type="entry name" value="EF_hand_dom"/>
</dbReference>
<name>A0ABM4D304_HYDVU</name>
<dbReference type="RefSeq" id="XP_065668641.1">
    <property type="nucleotide sequence ID" value="XM_065812569.1"/>
</dbReference>
<evidence type="ECO:0000313" key="14">
    <source>
        <dbReference type="RefSeq" id="XP_065668643.1"/>
    </source>
</evidence>
<evidence type="ECO:0000256" key="4">
    <source>
        <dbReference type="ARBA" id="ARBA00022723"/>
    </source>
</evidence>
<dbReference type="RefSeq" id="XP_065668643.1">
    <property type="nucleotide sequence ID" value="XM_065812571.1"/>
</dbReference>
<evidence type="ECO:0000256" key="7">
    <source>
        <dbReference type="ARBA" id="ARBA00023223"/>
    </source>
</evidence>
<dbReference type="PANTHER" id="PTHR23055">
    <property type="entry name" value="CALCIUM BINDING PROTEINS"/>
    <property type="match status" value="1"/>
</dbReference>
<evidence type="ECO:0000256" key="1">
    <source>
        <dbReference type="ARBA" id="ARBA00006049"/>
    </source>
</evidence>
<feature type="domain" description="EF-hand" evidence="10">
    <location>
        <begin position="96"/>
        <end position="131"/>
    </location>
</feature>
<accession>A0ABM4D304</accession>
<keyword evidence="11" id="KW-1185">Reference proteome</keyword>
<dbReference type="Pfam" id="PF13833">
    <property type="entry name" value="EF-hand_8"/>
    <property type="match status" value="1"/>
</dbReference>
<keyword evidence="9" id="KW-0449">Lipoprotein</keyword>
<evidence type="ECO:0000256" key="6">
    <source>
        <dbReference type="ARBA" id="ARBA00022837"/>
    </source>
</evidence>
<organism evidence="11 14">
    <name type="scientific">Hydra vulgaris</name>
    <name type="common">Hydra</name>
    <name type="synonym">Hydra attenuata</name>
    <dbReference type="NCBI Taxonomy" id="6087"/>
    <lineage>
        <taxon>Eukaryota</taxon>
        <taxon>Metazoa</taxon>
        <taxon>Cnidaria</taxon>
        <taxon>Hydrozoa</taxon>
        <taxon>Hydroidolina</taxon>
        <taxon>Anthoathecata</taxon>
        <taxon>Aplanulata</taxon>
        <taxon>Hydridae</taxon>
        <taxon>Hydra</taxon>
    </lineage>
</organism>
<evidence type="ECO:0000256" key="3">
    <source>
        <dbReference type="ARBA" id="ARBA00022707"/>
    </source>
</evidence>
<dbReference type="RefSeq" id="XP_065668642.1">
    <property type="nucleotide sequence ID" value="XM_065812570.1"/>
</dbReference>
<keyword evidence="8" id="KW-0599">Photoprotein</keyword>
<dbReference type="InterPro" id="IPR018247">
    <property type="entry name" value="EF_Hand_1_Ca_BS"/>
</dbReference>
<keyword evidence="7" id="KW-0455">Luminescence</keyword>
<evidence type="ECO:0000256" key="9">
    <source>
        <dbReference type="ARBA" id="ARBA00023288"/>
    </source>
</evidence>
<sequence length="188" mass="21759">MGKKNSKIPAEVLANLQGCTAFNDEELSKWYKGFMKDCPRGKMTKNEFESIYKNFFKEGDASKFASHVFRTFDKDGDQTIDFYEFMCGLSITCHGSREDKLRWAFNMYDINKSGTITEDELYEIIKSIYSMMADDAKMNEDEEDLPERLSERLFLQMDEDGDGEITIDEFIGAAKNDATILKLLQQQY</sequence>
<evidence type="ECO:0000313" key="13">
    <source>
        <dbReference type="RefSeq" id="XP_065668642.1"/>
    </source>
</evidence>
<feature type="domain" description="EF-hand" evidence="10">
    <location>
        <begin position="145"/>
        <end position="180"/>
    </location>
</feature>
<keyword evidence="3" id="KW-0519">Myristate</keyword>
<evidence type="ECO:0000313" key="11">
    <source>
        <dbReference type="Proteomes" id="UP001652625"/>
    </source>
</evidence>
<dbReference type="InterPro" id="IPR011992">
    <property type="entry name" value="EF-hand-dom_pair"/>
</dbReference>
<evidence type="ECO:0000256" key="8">
    <source>
        <dbReference type="ARBA" id="ARBA00023262"/>
    </source>
</evidence>
<dbReference type="GeneID" id="100205156"/>
<keyword evidence="6" id="KW-0106">Calcium</keyword>
<comment type="similarity">
    <text evidence="1">Belongs to the recoverin family.</text>
</comment>
<dbReference type="InterPro" id="IPR028846">
    <property type="entry name" value="Recoverin"/>
</dbReference>
<evidence type="ECO:0000256" key="5">
    <source>
        <dbReference type="ARBA" id="ARBA00022737"/>
    </source>
</evidence>
<proteinExistence type="inferred from homology"/>
<dbReference type="CDD" id="cd00051">
    <property type="entry name" value="EFh"/>
    <property type="match status" value="2"/>
</dbReference>
<dbReference type="PANTHER" id="PTHR23055:SF178">
    <property type="entry name" value="NEUROCALCIN HOMOLOG"/>
    <property type="match status" value="1"/>
</dbReference>
<dbReference type="SUPFAM" id="SSF47473">
    <property type="entry name" value="EF-hand"/>
    <property type="match status" value="1"/>
</dbReference>
<dbReference type="Gene3D" id="1.10.238.10">
    <property type="entry name" value="EF-hand"/>
    <property type="match status" value="1"/>
</dbReference>
<dbReference type="Pfam" id="PF13499">
    <property type="entry name" value="EF-hand_7"/>
    <property type="match status" value="1"/>
</dbReference>
<gene>
    <name evidence="12 13 14" type="primary">LOC100205156</name>
</gene>
<protein>
    <submittedName>
        <fullName evidence="12 13">Hippocalcin-like protein 1</fullName>
    </submittedName>
</protein>
<dbReference type="SMART" id="SM00054">
    <property type="entry name" value="EFh"/>
    <property type="match status" value="3"/>
</dbReference>
<evidence type="ECO:0000259" key="10">
    <source>
        <dbReference type="PROSITE" id="PS50222"/>
    </source>
</evidence>
<evidence type="ECO:0000313" key="12">
    <source>
        <dbReference type="RefSeq" id="XP_065668641.1"/>
    </source>
</evidence>
<dbReference type="PROSITE" id="PS50222">
    <property type="entry name" value="EF_HAND_2"/>
    <property type="match status" value="3"/>
</dbReference>
<comment type="similarity">
    <text evidence="2">Belongs to the aequorin family.</text>
</comment>
<reference evidence="12 13" key="1">
    <citation type="submission" date="2025-05" db="UniProtKB">
        <authorList>
            <consortium name="RefSeq"/>
        </authorList>
    </citation>
    <scope>IDENTIFICATION</scope>
</reference>
<evidence type="ECO:0000256" key="2">
    <source>
        <dbReference type="ARBA" id="ARBA00007828"/>
    </source>
</evidence>